<feature type="transmembrane region" description="Helical" evidence="10">
    <location>
        <begin position="122"/>
        <end position="144"/>
    </location>
</feature>
<feature type="transmembrane region" description="Helical" evidence="10">
    <location>
        <begin position="66"/>
        <end position="85"/>
    </location>
</feature>
<evidence type="ECO:0000256" key="7">
    <source>
        <dbReference type="ARBA" id="ARBA00023303"/>
    </source>
</evidence>
<dbReference type="InterPro" id="IPR003280">
    <property type="entry name" value="2pore_dom_K_chnl"/>
</dbReference>
<keyword evidence="6 10" id="KW-0472">Membrane</keyword>
<evidence type="ECO:0000256" key="2">
    <source>
        <dbReference type="ARBA" id="ARBA00022448"/>
    </source>
</evidence>
<keyword evidence="2 8" id="KW-0813">Transport</keyword>
<protein>
    <recommendedName>
        <fullName evidence="11">Potassium channel domain-containing protein</fullName>
    </recommendedName>
</protein>
<dbReference type="PANTHER" id="PTHR11003:SF342">
    <property type="entry name" value="OUTWARD-RECTIFIER POTASSIUM CHANNEL TOK1"/>
    <property type="match status" value="1"/>
</dbReference>
<evidence type="ECO:0000256" key="6">
    <source>
        <dbReference type="ARBA" id="ARBA00023136"/>
    </source>
</evidence>
<feature type="domain" description="Potassium channel" evidence="11">
    <location>
        <begin position="289"/>
        <end position="362"/>
    </location>
</feature>
<sequence>MAITISMNEYVPPHRPEQTYSQGFWHAVIAAVLYLVSSMILMLNMLGYFLGHYPQHFELSDDQRNLILQTMMFFFWLAGGAAVFAKTEGWSFVDSLYFCDVTVLTVGFGDLHPINDIGRGLVFPYSVGGIIILGLMVSSIRNFARELGSSHVVKSHAEKQRSLTFERTATTNEEFQELEERFLAKIHHKKPRPNSAPPISPPFHPRKRTIDFDEEKGEAPPKREPRHKHSKNRVATGMKALRRVGSRKPKILMMREEKDRFDAMRKIQQDTHKFKRYSALSMSIIAFGILWCVGAVGFWRAESKSQGLSYFEALYFCYVSLLTIGYGDLSPASNAGKPFFIVWSLIAVPTMTILISDMGDTVIASFKRGTFKLADYSVLPKAGLWRDLLEKYPWLLLWIEKKSHKAAEKKRIAQGMSVGPEDEDAPPTMEQVAELDNLDDASLARKLAIAIRHTADDLKSSNLRRYSYEEWAEYTRLIRFSRMSKEELEEEEELEGIVEWDWIGEDSPMLADQSESEWVLDRLCESLNRYMRKQGMSGSVKNENDNGVGKDKDA</sequence>
<gene>
    <name evidence="12" type="ORF">ABVK25_008466</name>
</gene>
<feature type="compositionally biased region" description="Pro residues" evidence="9">
    <location>
        <begin position="194"/>
        <end position="203"/>
    </location>
</feature>
<dbReference type="Pfam" id="PF07885">
    <property type="entry name" value="Ion_trans_2"/>
    <property type="match status" value="2"/>
</dbReference>
<keyword evidence="3 8" id="KW-0812">Transmembrane</keyword>
<dbReference type="InterPro" id="IPR013099">
    <property type="entry name" value="K_chnl_dom"/>
</dbReference>
<evidence type="ECO:0000256" key="1">
    <source>
        <dbReference type="ARBA" id="ARBA00004141"/>
    </source>
</evidence>
<dbReference type="PRINTS" id="PR01333">
    <property type="entry name" value="2POREKCHANEL"/>
</dbReference>
<keyword evidence="5 8" id="KW-0406">Ion transport</keyword>
<feature type="compositionally biased region" description="Basic and acidic residues" evidence="9">
    <location>
        <begin position="542"/>
        <end position="554"/>
    </location>
</feature>
<keyword evidence="4 10" id="KW-1133">Transmembrane helix</keyword>
<feature type="domain" description="Potassium channel" evidence="11">
    <location>
        <begin position="72"/>
        <end position="145"/>
    </location>
</feature>
<keyword evidence="13" id="KW-1185">Reference proteome</keyword>
<feature type="transmembrane region" description="Helical" evidence="10">
    <location>
        <begin position="24"/>
        <end position="46"/>
    </location>
</feature>
<evidence type="ECO:0000256" key="9">
    <source>
        <dbReference type="SAM" id="MobiDB-lite"/>
    </source>
</evidence>
<proteinExistence type="inferred from homology"/>
<feature type="region of interest" description="Disordered" evidence="9">
    <location>
        <begin position="187"/>
        <end position="208"/>
    </location>
</feature>
<organism evidence="12 13">
    <name type="scientific">Lepraria finkii</name>
    <dbReference type="NCBI Taxonomy" id="1340010"/>
    <lineage>
        <taxon>Eukaryota</taxon>
        <taxon>Fungi</taxon>
        <taxon>Dikarya</taxon>
        <taxon>Ascomycota</taxon>
        <taxon>Pezizomycotina</taxon>
        <taxon>Lecanoromycetes</taxon>
        <taxon>OSLEUM clade</taxon>
        <taxon>Lecanoromycetidae</taxon>
        <taxon>Lecanorales</taxon>
        <taxon>Lecanorineae</taxon>
        <taxon>Stereocaulaceae</taxon>
        <taxon>Lepraria</taxon>
    </lineage>
</organism>
<accession>A0ABR4B623</accession>
<evidence type="ECO:0000259" key="11">
    <source>
        <dbReference type="Pfam" id="PF07885"/>
    </source>
</evidence>
<evidence type="ECO:0000256" key="10">
    <source>
        <dbReference type="SAM" id="Phobius"/>
    </source>
</evidence>
<evidence type="ECO:0000256" key="8">
    <source>
        <dbReference type="RuleBase" id="RU003857"/>
    </source>
</evidence>
<feature type="transmembrane region" description="Helical" evidence="10">
    <location>
        <begin position="307"/>
        <end position="327"/>
    </location>
</feature>
<dbReference type="PANTHER" id="PTHR11003">
    <property type="entry name" value="POTASSIUM CHANNEL, SUBFAMILY K"/>
    <property type="match status" value="1"/>
</dbReference>
<dbReference type="Gene3D" id="1.10.287.70">
    <property type="match status" value="2"/>
</dbReference>
<reference evidence="12 13" key="1">
    <citation type="submission" date="2024-09" db="EMBL/GenBank/DDBJ databases">
        <title>Rethinking Asexuality: The Enigmatic Case of Functional Sexual Genes in Lepraria (Stereocaulaceae).</title>
        <authorList>
            <person name="Doellman M."/>
            <person name="Sun Y."/>
            <person name="Barcenas-Pena A."/>
            <person name="Lumbsch H.T."/>
            <person name="Grewe F."/>
        </authorList>
    </citation>
    <scope>NUCLEOTIDE SEQUENCE [LARGE SCALE GENOMIC DNA]</scope>
    <source>
        <strain evidence="12 13">Grewe 0041</strain>
    </source>
</reference>
<evidence type="ECO:0000313" key="13">
    <source>
        <dbReference type="Proteomes" id="UP001590951"/>
    </source>
</evidence>
<evidence type="ECO:0000256" key="3">
    <source>
        <dbReference type="ARBA" id="ARBA00022692"/>
    </source>
</evidence>
<feature type="region of interest" description="Disordered" evidence="9">
    <location>
        <begin position="534"/>
        <end position="554"/>
    </location>
</feature>
<comment type="similarity">
    <text evidence="8">Belongs to the two pore domain potassium channel (TC 1.A.1.8) family.</text>
</comment>
<keyword evidence="7 8" id="KW-0407">Ion channel</keyword>
<evidence type="ECO:0000256" key="5">
    <source>
        <dbReference type="ARBA" id="ARBA00023065"/>
    </source>
</evidence>
<dbReference type="EMBL" id="JBHFEH010000037">
    <property type="protein sequence ID" value="KAL2051218.1"/>
    <property type="molecule type" value="Genomic_DNA"/>
</dbReference>
<evidence type="ECO:0000256" key="4">
    <source>
        <dbReference type="ARBA" id="ARBA00022989"/>
    </source>
</evidence>
<comment type="caution">
    <text evidence="12">The sequence shown here is derived from an EMBL/GenBank/DDBJ whole genome shotgun (WGS) entry which is preliminary data.</text>
</comment>
<comment type="subcellular location">
    <subcellularLocation>
        <location evidence="1">Membrane</location>
        <topology evidence="1">Multi-pass membrane protein</topology>
    </subcellularLocation>
</comment>
<evidence type="ECO:0000313" key="12">
    <source>
        <dbReference type="EMBL" id="KAL2051218.1"/>
    </source>
</evidence>
<name>A0ABR4B623_9LECA</name>
<feature type="transmembrane region" description="Helical" evidence="10">
    <location>
        <begin position="339"/>
        <end position="356"/>
    </location>
</feature>
<feature type="transmembrane region" description="Helical" evidence="10">
    <location>
        <begin position="279"/>
        <end position="301"/>
    </location>
</feature>
<dbReference type="SUPFAM" id="SSF81324">
    <property type="entry name" value="Voltage-gated potassium channels"/>
    <property type="match status" value="2"/>
</dbReference>
<dbReference type="Proteomes" id="UP001590951">
    <property type="component" value="Unassembled WGS sequence"/>
</dbReference>